<feature type="transmembrane region" description="Helical" evidence="1">
    <location>
        <begin position="231"/>
        <end position="252"/>
    </location>
</feature>
<organism evidence="2 3">
    <name type="scientific">Pyricularia grisea</name>
    <name type="common">Crabgrass-specific blast fungus</name>
    <name type="synonym">Magnaporthe grisea</name>
    <dbReference type="NCBI Taxonomy" id="148305"/>
    <lineage>
        <taxon>Eukaryota</taxon>
        <taxon>Fungi</taxon>
        <taxon>Dikarya</taxon>
        <taxon>Ascomycota</taxon>
        <taxon>Pezizomycotina</taxon>
        <taxon>Sordariomycetes</taxon>
        <taxon>Sordariomycetidae</taxon>
        <taxon>Magnaporthales</taxon>
        <taxon>Pyriculariaceae</taxon>
        <taxon>Pyricularia</taxon>
    </lineage>
</organism>
<protein>
    <submittedName>
        <fullName evidence="3">Uncharacterized protein</fullName>
    </submittedName>
</protein>
<dbReference type="GeneID" id="41959987"/>
<keyword evidence="1" id="KW-1133">Transmembrane helix</keyword>
<reference evidence="3" key="3">
    <citation type="submission" date="2025-08" db="UniProtKB">
        <authorList>
            <consortium name="RefSeq"/>
        </authorList>
    </citation>
    <scope>IDENTIFICATION</scope>
    <source>
        <strain evidence="3">NI907</strain>
    </source>
</reference>
<reference evidence="3" key="1">
    <citation type="journal article" date="2019" name="Mol. Biol. Evol.">
        <title>Blast fungal genomes show frequent chromosomal changes, gene gains and losses, and effector gene turnover.</title>
        <authorList>
            <person name="Gomez Luciano L.B."/>
            <person name="Jason Tsai I."/>
            <person name="Chuma I."/>
            <person name="Tosa Y."/>
            <person name="Chen Y.H."/>
            <person name="Li J.Y."/>
            <person name="Li M.Y."/>
            <person name="Jade Lu M.Y."/>
            <person name="Nakayashiki H."/>
            <person name="Li W.H."/>
        </authorList>
    </citation>
    <scope>NUCLEOTIDE SEQUENCE</scope>
    <source>
        <strain evidence="3">NI907</strain>
    </source>
</reference>
<keyword evidence="2" id="KW-1185">Reference proteome</keyword>
<evidence type="ECO:0000313" key="3">
    <source>
        <dbReference type="RefSeq" id="XP_030984302.1"/>
    </source>
</evidence>
<keyword evidence="1" id="KW-0472">Membrane</keyword>
<sequence length="361" mass="40684">MDGAYSFKPGGPRPGARPLSRVLRVITVLFTIFTFLAVLLIFISGVSTREENNKILINMSELSLVEFSGIIPKNGGNGTDAYQVKMYHFLAGFGWEYANATKKEQTGGLIYTGADNLKVPEDFRRVAEKLDLPKSDYQCLGRSTVDCTNPFFQPWKFKSGNDEYSTTVHWIFCFMVFLTIFITLVKELFISCAKSTMGCHCPFGKSLCPAPKCSRDRLKYLAPSVWDSYRCYWYTFSASMTIACATTLTVRSHFLAKDLRDRKIASAQIGRGFLIIMWGAAIVMTVGALLMYISRALNRRSERGLTFPSPEKSPAFVPVTQFQPTHGYPPQPQVFNQAQPVQQPVYSHQPQWKQTSHVNVH</sequence>
<accession>A0A6P8BAU1</accession>
<proteinExistence type="predicted"/>
<dbReference type="RefSeq" id="XP_030984302.1">
    <property type="nucleotide sequence ID" value="XM_031125078.1"/>
</dbReference>
<name>A0A6P8BAU1_PYRGI</name>
<reference evidence="3" key="2">
    <citation type="submission" date="2019-10" db="EMBL/GenBank/DDBJ databases">
        <authorList>
            <consortium name="NCBI Genome Project"/>
        </authorList>
    </citation>
    <scope>NUCLEOTIDE SEQUENCE</scope>
    <source>
        <strain evidence="3">NI907</strain>
    </source>
</reference>
<evidence type="ECO:0000256" key="1">
    <source>
        <dbReference type="SAM" id="Phobius"/>
    </source>
</evidence>
<keyword evidence="1" id="KW-0812">Transmembrane</keyword>
<feature type="transmembrane region" description="Helical" evidence="1">
    <location>
        <begin position="21"/>
        <end position="43"/>
    </location>
</feature>
<dbReference type="AlphaFoldDB" id="A0A6P8BAU1"/>
<dbReference type="Proteomes" id="UP000515153">
    <property type="component" value="Unplaced"/>
</dbReference>
<evidence type="ECO:0000313" key="2">
    <source>
        <dbReference type="Proteomes" id="UP000515153"/>
    </source>
</evidence>
<feature type="transmembrane region" description="Helical" evidence="1">
    <location>
        <begin position="272"/>
        <end position="293"/>
    </location>
</feature>
<feature type="transmembrane region" description="Helical" evidence="1">
    <location>
        <begin position="167"/>
        <end position="185"/>
    </location>
</feature>
<dbReference type="OrthoDB" id="5183186at2759"/>
<gene>
    <name evidence="3" type="ORF">PgNI_05037</name>
</gene>
<dbReference type="KEGG" id="pgri:PgNI_05037"/>